<dbReference type="InterPro" id="IPR050822">
    <property type="entry name" value="Cerebellin_Synaptic_Org"/>
</dbReference>
<dbReference type="OrthoDB" id="6368610at2759"/>
<evidence type="ECO:0000256" key="2">
    <source>
        <dbReference type="ARBA" id="ARBA00022525"/>
    </source>
</evidence>
<evidence type="ECO:0000256" key="1">
    <source>
        <dbReference type="ARBA" id="ARBA00004613"/>
    </source>
</evidence>
<dbReference type="AlphaFoldDB" id="A0A210QWP5"/>
<protein>
    <submittedName>
        <fullName evidence="7">Heavy metal-binding protein HIP</fullName>
    </submittedName>
</protein>
<organism evidence="7 8">
    <name type="scientific">Mizuhopecten yessoensis</name>
    <name type="common">Japanese scallop</name>
    <name type="synonym">Patinopecten yessoensis</name>
    <dbReference type="NCBI Taxonomy" id="6573"/>
    <lineage>
        <taxon>Eukaryota</taxon>
        <taxon>Metazoa</taxon>
        <taxon>Spiralia</taxon>
        <taxon>Lophotrochozoa</taxon>
        <taxon>Mollusca</taxon>
        <taxon>Bivalvia</taxon>
        <taxon>Autobranchia</taxon>
        <taxon>Pteriomorphia</taxon>
        <taxon>Pectinida</taxon>
        <taxon>Pectinoidea</taxon>
        <taxon>Pectinidae</taxon>
        <taxon>Mizuhopecten</taxon>
    </lineage>
</organism>
<evidence type="ECO:0000313" key="8">
    <source>
        <dbReference type="Proteomes" id="UP000242188"/>
    </source>
</evidence>
<keyword evidence="2" id="KW-0964">Secreted</keyword>
<keyword evidence="3 5" id="KW-0732">Signal</keyword>
<dbReference type="Gene3D" id="2.60.120.40">
    <property type="match status" value="1"/>
</dbReference>
<dbReference type="InterPro" id="IPR008983">
    <property type="entry name" value="Tumour_necrosis_fac-like_dom"/>
</dbReference>
<name>A0A210QWP5_MIZYE</name>
<dbReference type="PROSITE" id="PS50871">
    <property type="entry name" value="C1Q"/>
    <property type="match status" value="1"/>
</dbReference>
<proteinExistence type="predicted"/>
<keyword evidence="4" id="KW-0175">Coiled coil</keyword>
<dbReference type="Pfam" id="PF00386">
    <property type="entry name" value="C1q"/>
    <property type="match status" value="1"/>
</dbReference>
<dbReference type="SUPFAM" id="SSF49842">
    <property type="entry name" value="TNF-like"/>
    <property type="match status" value="1"/>
</dbReference>
<evidence type="ECO:0000313" key="7">
    <source>
        <dbReference type="EMBL" id="OWF53199.1"/>
    </source>
</evidence>
<keyword evidence="8" id="KW-1185">Reference proteome</keyword>
<dbReference type="Proteomes" id="UP000242188">
    <property type="component" value="Unassembled WGS sequence"/>
</dbReference>
<accession>A0A210QWP5</accession>
<feature type="chain" id="PRO_5012600521" evidence="5">
    <location>
        <begin position="19"/>
        <end position="214"/>
    </location>
</feature>
<comment type="caution">
    <text evidence="7">The sequence shown here is derived from an EMBL/GenBank/DDBJ whole genome shotgun (WGS) entry which is preliminary data.</text>
</comment>
<dbReference type="InterPro" id="IPR001073">
    <property type="entry name" value="C1q_dom"/>
</dbReference>
<comment type="subcellular location">
    <subcellularLocation>
        <location evidence="1">Secreted</location>
    </subcellularLocation>
</comment>
<evidence type="ECO:0000259" key="6">
    <source>
        <dbReference type="PROSITE" id="PS50871"/>
    </source>
</evidence>
<reference evidence="7 8" key="1">
    <citation type="journal article" date="2017" name="Nat. Ecol. Evol.">
        <title>Scallop genome provides insights into evolution of bilaterian karyotype and development.</title>
        <authorList>
            <person name="Wang S."/>
            <person name="Zhang J."/>
            <person name="Jiao W."/>
            <person name="Li J."/>
            <person name="Xun X."/>
            <person name="Sun Y."/>
            <person name="Guo X."/>
            <person name="Huan P."/>
            <person name="Dong B."/>
            <person name="Zhang L."/>
            <person name="Hu X."/>
            <person name="Sun X."/>
            <person name="Wang J."/>
            <person name="Zhao C."/>
            <person name="Wang Y."/>
            <person name="Wang D."/>
            <person name="Huang X."/>
            <person name="Wang R."/>
            <person name="Lv J."/>
            <person name="Li Y."/>
            <person name="Zhang Z."/>
            <person name="Liu B."/>
            <person name="Lu W."/>
            <person name="Hui Y."/>
            <person name="Liang J."/>
            <person name="Zhou Z."/>
            <person name="Hou R."/>
            <person name="Li X."/>
            <person name="Liu Y."/>
            <person name="Li H."/>
            <person name="Ning X."/>
            <person name="Lin Y."/>
            <person name="Zhao L."/>
            <person name="Xing Q."/>
            <person name="Dou J."/>
            <person name="Li Y."/>
            <person name="Mao J."/>
            <person name="Guo H."/>
            <person name="Dou H."/>
            <person name="Li T."/>
            <person name="Mu C."/>
            <person name="Jiang W."/>
            <person name="Fu Q."/>
            <person name="Fu X."/>
            <person name="Miao Y."/>
            <person name="Liu J."/>
            <person name="Yu Q."/>
            <person name="Li R."/>
            <person name="Liao H."/>
            <person name="Li X."/>
            <person name="Kong Y."/>
            <person name="Jiang Z."/>
            <person name="Chourrout D."/>
            <person name="Li R."/>
            <person name="Bao Z."/>
        </authorList>
    </citation>
    <scope>NUCLEOTIDE SEQUENCE [LARGE SCALE GENOMIC DNA]</scope>
    <source>
        <strain evidence="7 8">PY_sf001</strain>
    </source>
</reference>
<dbReference type="GO" id="GO:0005576">
    <property type="term" value="C:extracellular region"/>
    <property type="evidence" value="ECO:0007669"/>
    <property type="project" value="UniProtKB-SubCell"/>
</dbReference>
<evidence type="ECO:0000256" key="4">
    <source>
        <dbReference type="SAM" id="Coils"/>
    </source>
</evidence>
<dbReference type="PANTHER" id="PTHR22923">
    <property type="entry name" value="CEREBELLIN-RELATED"/>
    <property type="match status" value="1"/>
</dbReference>
<dbReference type="EMBL" id="NEDP02001463">
    <property type="protein sequence ID" value="OWF53199.1"/>
    <property type="molecule type" value="Genomic_DNA"/>
</dbReference>
<feature type="domain" description="C1q" evidence="6">
    <location>
        <begin position="80"/>
        <end position="214"/>
    </location>
</feature>
<dbReference type="PRINTS" id="PR00007">
    <property type="entry name" value="COMPLEMNTC1Q"/>
</dbReference>
<gene>
    <name evidence="7" type="ORF">KP79_PYT11522</name>
</gene>
<feature type="signal peptide" evidence="5">
    <location>
        <begin position="1"/>
        <end position="18"/>
    </location>
</feature>
<dbReference type="PANTHER" id="PTHR22923:SF116">
    <property type="entry name" value="C1Q DOMAIN-CONTAINING PROTEIN"/>
    <property type="match status" value="1"/>
</dbReference>
<feature type="coiled-coil region" evidence="4">
    <location>
        <begin position="21"/>
        <end position="69"/>
    </location>
</feature>
<dbReference type="SMART" id="SM00110">
    <property type="entry name" value="C1Q"/>
    <property type="match status" value="1"/>
</dbReference>
<evidence type="ECO:0000256" key="3">
    <source>
        <dbReference type="ARBA" id="ARBA00022729"/>
    </source>
</evidence>
<evidence type="ECO:0000256" key="5">
    <source>
        <dbReference type="SAM" id="SignalP"/>
    </source>
</evidence>
<sequence length="214" mass="24071">MATRSLFMCVLLVNLSSAQPSDSLESRLEKMEQQFIQMKSELQTTRDDLEATRSQLRDYQAKVEETRTEMAVMGRSRRVMYGQKTAFSAQMRPSIDHLVIHQTIVFESVVLNEGGAYDNLTGVFTCPVEGVYYFSVSIMSWTDEDIETVLVVNGGRVVSNYAAGQQHFNVGSSSVVVRLKVGDKVWVHVVPSLNNPPNIRMIGRGWTTYTGFMI</sequence>